<comment type="caution">
    <text evidence="2">The sequence shown here is derived from an EMBL/GenBank/DDBJ whole genome shotgun (WGS) entry which is preliminary data.</text>
</comment>
<sequence>MAALKALVIGMAVLIVAGMGLVVYGMVRQADGLRGAPEVVEAQQTVPEACTLAEVTADGRGLLLLRLAGPVEQGCRAVLLFDARQGDFRGRIDLPAE</sequence>
<dbReference type="EMBL" id="JARHUD010000005">
    <property type="protein sequence ID" value="MDF2096356.1"/>
    <property type="molecule type" value="Genomic_DNA"/>
</dbReference>
<keyword evidence="1" id="KW-1133">Transmembrane helix</keyword>
<dbReference type="Proteomes" id="UP001215503">
    <property type="component" value="Unassembled WGS sequence"/>
</dbReference>
<evidence type="ECO:0000313" key="3">
    <source>
        <dbReference type="Proteomes" id="UP001215503"/>
    </source>
</evidence>
<name>A0ABT5YNH9_9PROT</name>
<reference evidence="2 3" key="1">
    <citation type="submission" date="2023-03" db="EMBL/GenBank/DDBJ databases">
        <title>Fodinicurvata sp. CAU 1616 isolated from sea sendiment.</title>
        <authorList>
            <person name="Kim W."/>
        </authorList>
    </citation>
    <scope>NUCLEOTIDE SEQUENCE [LARGE SCALE GENOMIC DNA]</scope>
    <source>
        <strain evidence="2 3">CAU 1616</strain>
    </source>
</reference>
<protein>
    <submittedName>
        <fullName evidence="2">Uncharacterized protein</fullName>
    </submittedName>
</protein>
<keyword evidence="1" id="KW-0472">Membrane</keyword>
<accession>A0ABT5YNH9</accession>
<evidence type="ECO:0000256" key="1">
    <source>
        <dbReference type="SAM" id="Phobius"/>
    </source>
</evidence>
<organism evidence="2 3">
    <name type="scientific">Aquibaculum arenosum</name>
    <dbReference type="NCBI Taxonomy" id="3032591"/>
    <lineage>
        <taxon>Bacteria</taxon>
        <taxon>Pseudomonadati</taxon>
        <taxon>Pseudomonadota</taxon>
        <taxon>Alphaproteobacteria</taxon>
        <taxon>Rhodospirillales</taxon>
        <taxon>Rhodovibrionaceae</taxon>
        <taxon>Aquibaculum</taxon>
    </lineage>
</organism>
<dbReference type="RefSeq" id="WP_275822678.1">
    <property type="nucleotide sequence ID" value="NZ_JARHUD010000005.1"/>
</dbReference>
<gene>
    <name evidence="2" type="ORF">P2G67_10245</name>
</gene>
<proteinExistence type="predicted"/>
<keyword evidence="3" id="KW-1185">Reference proteome</keyword>
<feature type="transmembrane region" description="Helical" evidence="1">
    <location>
        <begin position="6"/>
        <end position="27"/>
    </location>
</feature>
<evidence type="ECO:0000313" key="2">
    <source>
        <dbReference type="EMBL" id="MDF2096356.1"/>
    </source>
</evidence>
<keyword evidence="1" id="KW-0812">Transmembrane</keyword>